<keyword evidence="7 13" id="KW-0732">Signal</keyword>
<evidence type="ECO:0000256" key="3">
    <source>
        <dbReference type="ARBA" id="ARBA00008891"/>
    </source>
</evidence>
<dbReference type="PANTHER" id="PTHR31321:SF87">
    <property type="entry name" value="PECTINESTERASE 63-RELATED"/>
    <property type="match status" value="1"/>
</dbReference>
<dbReference type="PANTHER" id="PTHR31321">
    <property type="entry name" value="ACYL-COA THIOESTER HYDROLASE YBHC-RELATED"/>
    <property type="match status" value="1"/>
</dbReference>
<proteinExistence type="inferred from homology"/>
<evidence type="ECO:0000256" key="1">
    <source>
        <dbReference type="ARBA" id="ARBA00004191"/>
    </source>
</evidence>
<evidence type="ECO:0000256" key="7">
    <source>
        <dbReference type="ARBA" id="ARBA00022729"/>
    </source>
</evidence>
<keyword evidence="8 12" id="KW-0378">Hydrolase</keyword>
<keyword evidence="5" id="KW-0134">Cell wall</keyword>
<dbReference type="InterPro" id="IPR012334">
    <property type="entry name" value="Pectin_lyas_fold"/>
</dbReference>
<feature type="active site" evidence="11">
    <location>
        <position position="236"/>
    </location>
</feature>
<evidence type="ECO:0000313" key="16">
    <source>
        <dbReference type="Proteomes" id="UP000594263"/>
    </source>
</evidence>
<comment type="pathway">
    <text evidence="2 12">Glycan metabolism; pectin degradation; 2-dehydro-3-deoxy-D-gluconate from pectin: step 1/5.</text>
</comment>
<dbReference type="AlphaFoldDB" id="A0A7N0U0N4"/>
<dbReference type="OMA" id="CQFSGYQ"/>
<dbReference type="GO" id="GO:0045490">
    <property type="term" value="P:pectin catabolic process"/>
    <property type="evidence" value="ECO:0007669"/>
    <property type="project" value="UniProtKB-UniRule"/>
</dbReference>
<dbReference type="InterPro" id="IPR011050">
    <property type="entry name" value="Pectin_lyase_fold/virulence"/>
</dbReference>
<keyword evidence="9 12" id="KW-0063">Aspartyl esterase</keyword>
<reference evidence="15" key="1">
    <citation type="submission" date="2021-01" db="UniProtKB">
        <authorList>
            <consortium name="EnsemblPlants"/>
        </authorList>
    </citation>
    <scope>IDENTIFICATION</scope>
</reference>
<evidence type="ECO:0000256" key="8">
    <source>
        <dbReference type="ARBA" id="ARBA00022801"/>
    </source>
</evidence>
<sequence length="381" mass="41232">MMSDSKSNVFVNFRTNANANAMLLLAFVFFSLLNSVFSDDNTPIPGDAAQVESWFKQNVGPLESRKATLDPKLVAAEADPKRVTVKKAGGGGDFKTITDAVKSVPEGNANRIIIAIGPGVYKEKVKIDRTKPFVTFLGDPKNMPTLIYGGTAAEYGTVDSASFIVESDYFVAANIIFANSAPRPDGVRKGAQAVAIRVSGDKSALYNCKLIGFQDTLCDDRGNHFFKDCYIEGTVDFIFGSGKSLYLNTELKVVAETEGLAMITAQARKSDTEDTGYSFVHCSVTGSKKNVTYLGRSWMPYPLVVYAYTTMGDTVNSLGWSDNNHPETDKTVFFGEYKSSGPGGKATGRVKYSKQLSSSEVGAYIKLGFVEGSKWLLPPPS</sequence>
<dbReference type="FunFam" id="2.160.20.10:FF:000008">
    <property type="entry name" value="Pectinesterase"/>
    <property type="match status" value="1"/>
</dbReference>
<evidence type="ECO:0000256" key="12">
    <source>
        <dbReference type="RuleBase" id="RU000589"/>
    </source>
</evidence>
<dbReference type="EC" id="3.1.1.11" evidence="4 12"/>
<dbReference type="Pfam" id="PF01095">
    <property type="entry name" value="Pectinesterase"/>
    <property type="match status" value="1"/>
</dbReference>
<organism evidence="15 16">
    <name type="scientific">Kalanchoe fedtschenkoi</name>
    <name type="common">Lavender scallops</name>
    <name type="synonym">South American air plant</name>
    <dbReference type="NCBI Taxonomy" id="63787"/>
    <lineage>
        <taxon>Eukaryota</taxon>
        <taxon>Viridiplantae</taxon>
        <taxon>Streptophyta</taxon>
        <taxon>Embryophyta</taxon>
        <taxon>Tracheophyta</taxon>
        <taxon>Spermatophyta</taxon>
        <taxon>Magnoliopsida</taxon>
        <taxon>eudicotyledons</taxon>
        <taxon>Gunneridae</taxon>
        <taxon>Pentapetalae</taxon>
        <taxon>Saxifragales</taxon>
        <taxon>Crassulaceae</taxon>
        <taxon>Kalanchoe</taxon>
    </lineage>
</organism>
<evidence type="ECO:0000256" key="13">
    <source>
        <dbReference type="SAM" id="SignalP"/>
    </source>
</evidence>
<name>A0A7N0U0N4_KALFE</name>
<evidence type="ECO:0000256" key="10">
    <source>
        <dbReference type="ARBA" id="ARBA00047928"/>
    </source>
</evidence>
<comment type="similarity">
    <text evidence="3">Belongs to the pectinesterase family.</text>
</comment>
<evidence type="ECO:0000256" key="4">
    <source>
        <dbReference type="ARBA" id="ARBA00013229"/>
    </source>
</evidence>
<comment type="catalytic activity">
    <reaction evidence="10 12">
        <text>[(1-&gt;4)-alpha-D-galacturonosyl methyl ester](n) + n H2O = [(1-&gt;4)-alpha-D-galacturonosyl](n) + n methanol + n H(+)</text>
        <dbReference type="Rhea" id="RHEA:22380"/>
        <dbReference type="Rhea" id="RHEA-COMP:14570"/>
        <dbReference type="Rhea" id="RHEA-COMP:14573"/>
        <dbReference type="ChEBI" id="CHEBI:15377"/>
        <dbReference type="ChEBI" id="CHEBI:15378"/>
        <dbReference type="ChEBI" id="CHEBI:17790"/>
        <dbReference type="ChEBI" id="CHEBI:140522"/>
        <dbReference type="ChEBI" id="CHEBI:140523"/>
        <dbReference type="EC" id="3.1.1.11"/>
    </reaction>
</comment>
<dbReference type="Gramene" id="Kaladp0048s0811.1.v1.1">
    <property type="protein sequence ID" value="Kaladp0048s0811.1.v1.1"/>
    <property type="gene ID" value="Kaladp0048s0811.v1.1"/>
</dbReference>
<dbReference type="SUPFAM" id="SSF51126">
    <property type="entry name" value="Pectin lyase-like"/>
    <property type="match status" value="1"/>
</dbReference>
<comment type="subcellular location">
    <subcellularLocation>
        <location evidence="1">Secreted</location>
        <location evidence="1">Cell wall</location>
    </subcellularLocation>
</comment>
<evidence type="ECO:0000259" key="14">
    <source>
        <dbReference type="Pfam" id="PF01095"/>
    </source>
</evidence>
<evidence type="ECO:0000313" key="15">
    <source>
        <dbReference type="EnsemblPlants" id="Kaladp0048s0811.1.v1.1"/>
    </source>
</evidence>
<dbReference type="Proteomes" id="UP000594263">
    <property type="component" value="Unplaced"/>
</dbReference>
<dbReference type="Gene3D" id="2.160.20.10">
    <property type="entry name" value="Single-stranded right-handed beta-helix, Pectin lyase-like"/>
    <property type="match status" value="1"/>
</dbReference>
<evidence type="ECO:0000256" key="9">
    <source>
        <dbReference type="ARBA" id="ARBA00023085"/>
    </source>
</evidence>
<dbReference type="PROSITE" id="PS00503">
    <property type="entry name" value="PECTINESTERASE_2"/>
    <property type="match status" value="1"/>
</dbReference>
<dbReference type="GO" id="GO:0042545">
    <property type="term" value="P:cell wall modification"/>
    <property type="evidence" value="ECO:0007669"/>
    <property type="project" value="UniProtKB-UniRule"/>
</dbReference>
<feature type="domain" description="Pectinesterase catalytic" evidence="14">
    <location>
        <begin position="85"/>
        <end position="371"/>
    </location>
</feature>
<dbReference type="GO" id="GO:0030599">
    <property type="term" value="F:pectinesterase activity"/>
    <property type="evidence" value="ECO:0007669"/>
    <property type="project" value="UniProtKB-UniRule"/>
</dbReference>
<evidence type="ECO:0000256" key="6">
    <source>
        <dbReference type="ARBA" id="ARBA00022525"/>
    </source>
</evidence>
<dbReference type="EnsemblPlants" id="Kaladp0048s0811.1.v1.1">
    <property type="protein sequence ID" value="Kaladp0048s0811.1.v1.1"/>
    <property type="gene ID" value="Kaladp0048s0811.v1.1"/>
</dbReference>
<keyword evidence="16" id="KW-1185">Reference proteome</keyword>
<accession>A0A7N0U0N4</accession>
<dbReference type="UniPathway" id="UPA00545">
    <property type="reaction ID" value="UER00823"/>
</dbReference>
<protein>
    <recommendedName>
        <fullName evidence="4 12">Pectinesterase</fullName>
        <ecNumber evidence="4 12">3.1.1.11</ecNumber>
    </recommendedName>
</protein>
<feature type="signal peptide" evidence="13">
    <location>
        <begin position="1"/>
        <end position="38"/>
    </location>
</feature>
<evidence type="ECO:0000256" key="2">
    <source>
        <dbReference type="ARBA" id="ARBA00005184"/>
    </source>
</evidence>
<dbReference type="InterPro" id="IPR033131">
    <property type="entry name" value="Pectinesterase_Asp_AS"/>
</dbReference>
<keyword evidence="6" id="KW-0964">Secreted</keyword>
<evidence type="ECO:0000256" key="5">
    <source>
        <dbReference type="ARBA" id="ARBA00022512"/>
    </source>
</evidence>
<feature type="chain" id="PRO_5029810201" description="Pectinesterase" evidence="13">
    <location>
        <begin position="39"/>
        <end position="381"/>
    </location>
</feature>
<evidence type="ECO:0000256" key="11">
    <source>
        <dbReference type="PROSITE-ProRule" id="PRU10040"/>
    </source>
</evidence>
<dbReference type="InterPro" id="IPR000070">
    <property type="entry name" value="Pectinesterase_cat"/>
</dbReference>